<feature type="coiled-coil region" evidence="2">
    <location>
        <begin position="72"/>
        <end position="99"/>
    </location>
</feature>
<dbReference type="EMBL" id="QJKF01000001">
    <property type="protein sequence ID" value="PXX71206.1"/>
    <property type="molecule type" value="Genomic_DNA"/>
</dbReference>
<evidence type="ECO:0000313" key="4">
    <source>
        <dbReference type="EMBL" id="PXX71206.1"/>
    </source>
</evidence>
<protein>
    <submittedName>
        <fullName evidence="4">DNA-binding transcriptional MerR regulator</fullName>
    </submittedName>
</protein>
<dbReference type="SMART" id="SM00422">
    <property type="entry name" value="HTH_MERR"/>
    <property type="match status" value="1"/>
</dbReference>
<proteinExistence type="predicted"/>
<evidence type="ECO:0000313" key="5">
    <source>
        <dbReference type="Proteomes" id="UP000247569"/>
    </source>
</evidence>
<organism evidence="4 5">
    <name type="scientific">Nocardia tenerifensis</name>
    <dbReference type="NCBI Taxonomy" id="228006"/>
    <lineage>
        <taxon>Bacteria</taxon>
        <taxon>Bacillati</taxon>
        <taxon>Actinomycetota</taxon>
        <taxon>Actinomycetes</taxon>
        <taxon>Mycobacteriales</taxon>
        <taxon>Nocardiaceae</taxon>
        <taxon>Nocardia</taxon>
    </lineage>
</organism>
<keyword evidence="1 4" id="KW-0238">DNA-binding</keyword>
<comment type="caution">
    <text evidence="4">The sequence shown here is derived from an EMBL/GenBank/DDBJ whole genome shotgun (WGS) entry which is preliminary data.</text>
</comment>
<reference evidence="4 5" key="1">
    <citation type="submission" date="2018-05" db="EMBL/GenBank/DDBJ databases">
        <title>Genomic Encyclopedia of Type Strains, Phase IV (KMG-IV): sequencing the most valuable type-strain genomes for metagenomic binning, comparative biology and taxonomic classification.</title>
        <authorList>
            <person name="Goeker M."/>
        </authorList>
    </citation>
    <scope>NUCLEOTIDE SEQUENCE [LARGE SCALE GENOMIC DNA]</scope>
    <source>
        <strain evidence="4 5">DSM 44704</strain>
    </source>
</reference>
<sequence>MAELAGTSLRAVRHYHEVGLLAEPERKGNGYKSYGVGHLVRLLRIRRLIELGFSLAQIGEMAAGEVRPTQALRELDAELAAKIQRLQRVRDELALLMRRPTPTDLPAELAAAAAGADIPEADRAFLVVLTRVLGPTTLHAYADAMAAYYASPAAAEFERLPEDADERTRDELAERLVPAFRTLLARYPQLQAPAPDAPRGVFFAGRIITDAINDLYHPAQIDVLRRMGKILAFDFQHL</sequence>
<accession>A0A318KAQ8</accession>
<dbReference type="AlphaFoldDB" id="A0A318KAQ8"/>
<dbReference type="PROSITE" id="PS50937">
    <property type="entry name" value="HTH_MERR_2"/>
    <property type="match status" value="1"/>
</dbReference>
<dbReference type="Gene3D" id="1.10.1660.10">
    <property type="match status" value="1"/>
</dbReference>
<keyword evidence="2" id="KW-0175">Coiled coil</keyword>
<evidence type="ECO:0000256" key="2">
    <source>
        <dbReference type="SAM" id="Coils"/>
    </source>
</evidence>
<dbReference type="GO" id="GO:0003677">
    <property type="term" value="F:DNA binding"/>
    <property type="evidence" value="ECO:0007669"/>
    <property type="project" value="UniProtKB-KW"/>
</dbReference>
<name>A0A318KAQ8_9NOCA</name>
<evidence type="ECO:0000256" key="1">
    <source>
        <dbReference type="ARBA" id="ARBA00023125"/>
    </source>
</evidence>
<feature type="domain" description="HTH merR-type" evidence="3">
    <location>
        <begin position="1"/>
        <end position="64"/>
    </location>
</feature>
<dbReference type="InterPro" id="IPR000551">
    <property type="entry name" value="MerR-type_HTH_dom"/>
</dbReference>
<keyword evidence="5" id="KW-1185">Reference proteome</keyword>
<dbReference type="Pfam" id="PF13411">
    <property type="entry name" value="MerR_1"/>
    <property type="match status" value="1"/>
</dbReference>
<evidence type="ECO:0000259" key="3">
    <source>
        <dbReference type="PROSITE" id="PS50937"/>
    </source>
</evidence>
<dbReference type="PANTHER" id="PTHR30204">
    <property type="entry name" value="REDOX-CYCLING DRUG-SENSING TRANSCRIPTIONAL ACTIVATOR SOXR"/>
    <property type="match status" value="1"/>
</dbReference>
<dbReference type="SUPFAM" id="SSF46955">
    <property type="entry name" value="Putative DNA-binding domain"/>
    <property type="match status" value="1"/>
</dbReference>
<dbReference type="GO" id="GO:0003700">
    <property type="term" value="F:DNA-binding transcription factor activity"/>
    <property type="evidence" value="ECO:0007669"/>
    <property type="project" value="InterPro"/>
</dbReference>
<dbReference type="Proteomes" id="UP000247569">
    <property type="component" value="Unassembled WGS sequence"/>
</dbReference>
<dbReference type="InterPro" id="IPR047057">
    <property type="entry name" value="MerR_fam"/>
</dbReference>
<dbReference type="CDD" id="cd00592">
    <property type="entry name" value="HTH_MerR-like"/>
    <property type="match status" value="1"/>
</dbReference>
<dbReference type="InterPro" id="IPR009061">
    <property type="entry name" value="DNA-bd_dom_put_sf"/>
</dbReference>
<gene>
    <name evidence="4" type="ORF">DFR70_101628</name>
</gene>
<dbReference type="PANTHER" id="PTHR30204:SF93">
    <property type="entry name" value="HTH MERR-TYPE DOMAIN-CONTAINING PROTEIN"/>
    <property type="match status" value="1"/>
</dbReference>